<dbReference type="InterPro" id="IPR039422">
    <property type="entry name" value="MarR/SlyA-like"/>
</dbReference>
<dbReference type="AlphaFoldDB" id="A0A505CYR3"/>
<gene>
    <name evidence="2" type="ORF">FGD71_039475</name>
</gene>
<dbReference type="GO" id="GO:0003700">
    <property type="term" value="F:DNA-binding transcription factor activity"/>
    <property type="evidence" value="ECO:0007669"/>
    <property type="project" value="InterPro"/>
</dbReference>
<dbReference type="Proteomes" id="UP000317378">
    <property type="component" value="Unassembled WGS sequence"/>
</dbReference>
<keyword evidence="3" id="KW-1185">Reference proteome</keyword>
<organism evidence="2 3">
    <name type="scientific">Streptomyces sporangiiformans</name>
    <dbReference type="NCBI Taxonomy" id="2315329"/>
    <lineage>
        <taxon>Bacteria</taxon>
        <taxon>Bacillati</taxon>
        <taxon>Actinomycetota</taxon>
        <taxon>Actinomycetes</taxon>
        <taxon>Kitasatosporales</taxon>
        <taxon>Streptomycetaceae</taxon>
        <taxon>Streptomyces</taxon>
    </lineage>
</organism>
<protein>
    <submittedName>
        <fullName evidence="2">MarR family transcriptional regulator</fullName>
    </submittedName>
</protein>
<dbReference type="PROSITE" id="PS50995">
    <property type="entry name" value="HTH_MARR_2"/>
    <property type="match status" value="1"/>
</dbReference>
<dbReference type="PANTHER" id="PTHR33164:SF99">
    <property type="entry name" value="MARR FAMILY REGULATORY PROTEIN"/>
    <property type="match status" value="1"/>
</dbReference>
<dbReference type="PANTHER" id="PTHR33164">
    <property type="entry name" value="TRANSCRIPTIONAL REGULATOR, MARR FAMILY"/>
    <property type="match status" value="1"/>
</dbReference>
<dbReference type="GO" id="GO:0006950">
    <property type="term" value="P:response to stress"/>
    <property type="evidence" value="ECO:0007669"/>
    <property type="project" value="TreeGrafter"/>
</dbReference>
<comment type="caution">
    <text evidence="2">The sequence shown here is derived from an EMBL/GenBank/DDBJ whole genome shotgun (WGS) entry which is preliminary data.</text>
</comment>
<dbReference type="InterPro" id="IPR036388">
    <property type="entry name" value="WH-like_DNA-bd_sf"/>
</dbReference>
<accession>A0A505CYR3</accession>
<dbReference type="SUPFAM" id="SSF46785">
    <property type="entry name" value="Winged helix' DNA-binding domain"/>
    <property type="match status" value="1"/>
</dbReference>
<dbReference type="RefSeq" id="WP_119105372.1">
    <property type="nucleotide sequence ID" value="NZ_QXMJ01000320.1"/>
</dbReference>
<evidence type="ECO:0000259" key="1">
    <source>
        <dbReference type="PROSITE" id="PS50995"/>
    </source>
</evidence>
<feature type="domain" description="HTH marR-type" evidence="1">
    <location>
        <begin position="1"/>
        <end position="148"/>
    </location>
</feature>
<dbReference type="PRINTS" id="PR00598">
    <property type="entry name" value="HTHMARR"/>
</dbReference>
<evidence type="ECO:0000313" key="2">
    <source>
        <dbReference type="EMBL" id="TPQ16704.1"/>
    </source>
</evidence>
<dbReference type="OrthoDB" id="8635520at2"/>
<sequence>MTTSPRWLNSEEQRAWLAYIDFSTLLADHLNRQLRRDAGVTHSDYSLLAHLSAAPDRTLTMSELAERLKITRSRLTHAVTRLQQAGYVGRRDDPGNRRIQLAVLTARGQTLLDRAAPGHVEAVRRAVFDALTPEQVRQFAEIGERINGALQRMDAGGDVQEALPWRRR</sequence>
<name>A0A505CYR3_9ACTN</name>
<dbReference type="InterPro" id="IPR036390">
    <property type="entry name" value="WH_DNA-bd_sf"/>
</dbReference>
<reference evidence="2 3" key="1">
    <citation type="submission" date="2019-06" db="EMBL/GenBank/DDBJ databases">
        <title>Streptomyces sporangiiformans sp. nov., a novel actinomycete isolated from soil in Mount Song.</title>
        <authorList>
            <person name="Han L."/>
        </authorList>
    </citation>
    <scope>NUCLEOTIDE SEQUENCE [LARGE SCALE GENOMIC DNA]</scope>
    <source>
        <strain evidence="2 3">NEAU-SSA 1</strain>
    </source>
</reference>
<dbReference type="SMART" id="SM00347">
    <property type="entry name" value="HTH_MARR"/>
    <property type="match status" value="1"/>
</dbReference>
<dbReference type="InterPro" id="IPR000835">
    <property type="entry name" value="HTH_MarR-typ"/>
</dbReference>
<dbReference type="Gene3D" id="1.10.10.10">
    <property type="entry name" value="Winged helix-like DNA-binding domain superfamily/Winged helix DNA-binding domain"/>
    <property type="match status" value="1"/>
</dbReference>
<dbReference type="EMBL" id="VCHX02000320">
    <property type="protein sequence ID" value="TPQ16704.1"/>
    <property type="molecule type" value="Genomic_DNA"/>
</dbReference>
<dbReference type="Pfam" id="PF12802">
    <property type="entry name" value="MarR_2"/>
    <property type="match status" value="1"/>
</dbReference>
<evidence type="ECO:0000313" key="3">
    <source>
        <dbReference type="Proteomes" id="UP000317378"/>
    </source>
</evidence>
<proteinExistence type="predicted"/>